<evidence type="ECO:0000259" key="3">
    <source>
        <dbReference type="Pfam" id="PF01370"/>
    </source>
</evidence>
<dbReference type="InterPro" id="IPR036291">
    <property type="entry name" value="NAD(P)-bd_dom_sf"/>
</dbReference>
<dbReference type="KEGG" id="barh:WN72_33175"/>
<sequence length="326" mass="35882">MCSRISPPGKISSSTTLTELGNNKIVLVTGASGFVGRHLVKYLAEREYTVIAGSRSFFGFKHPNITNIQLPDLTSRFDWRSLLYQCDTVVHLAGLAHSFASDDLYNLVNVQAVASLAQAAKECGTKQLVYVSSIAAQSGSYADVNLTEADPPRPTNAYGRSKLAAEDIVRAADVPFTILRPVVMYGFKEKGNFALMRKCARLPVPLPFGSLKAPRSVLSISNFSSAVDFVLRDVRSIGETFIVSDPRAVSVAEMIAAYRVALGKRPNLIQVPEKWIETTFKLLGQEGMWQRMGCPLLASPHKLLQRGWTPEQNSFSVQRDKEKQVD</sequence>
<dbReference type="Gene3D" id="3.40.50.720">
    <property type="entry name" value="NAD(P)-binding Rossmann-like Domain"/>
    <property type="match status" value="1"/>
</dbReference>
<dbReference type="EMBL" id="CP030050">
    <property type="protein sequence ID" value="QOZ70620.1"/>
    <property type="molecule type" value="Genomic_DNA"/>
</dbReference>
<evidence type="ECO:0000313" key="4">
    <source>
        <dbReference type="EMBL" id="QOZ70620.1"/>
    </source>
</evidence>
<feature type="domain" description="NAD-dependent epimerase/dehydratase" evidence="3">
    <location>
        <begin position="26"/>
        <end position="239"/>
    </location>
</feature>
<dbReference type="SUPFAM" id="SSF51735">
    <property type="entry name" value="NAD(P)-binding Rossmann-fold domains"/>
    <property type="match status" value="1"/>
</dbReference>
<protein>
    <submittedName>
        <fullName evidence="4">Epimerase</fullName>
    </submittedName>
</protein>
<name>A0AAE7NW79_9BRAD</name>
<dbReference type="AlphaFoldDB" id="A0AAE7NW79"/>
<accession>A0AAE7NW79</accession>
<dbReference type="Pfam" id="PF01370">
    <property type="entry name" value="Epimerase"/>
    <property type="match status" value="1"/>
</dbReference>
<dbReference type="PANTHER" id="PTHR43000">
    <property type="entry name" value="DTDP-D-GLUCOSE 4,6-DEHYDRATASE-RELATED"/>
    <property type="match status" value="1"/>
</dbReference>
<dbReference type="InterPro" id="IPR001509">
    <property type="entry name" value="Epimerase_deHydtase"/>
</dbReference>
<proteinExistence type="inferred from homology"/>
<evidence type="ECO:0000313" key="5">
    <source>
        <dbReference type="Proteomes" id="UP000594015"/>
    </source>
</evidence>
<organism evidence="4 5">
    <name type="scientific">Bradyrhizobium arachidis</name>
    <dbReference type="NCBI Taxonomy" id="858423"/>
    <lineage>
        <taxon>Bacteria</taxon>
        <taxon>Pseudomonadati</taxon>
        <taxon>Pseudomonadota</taxon>
        <taxon>Alphaproteobacteria</taxon>
        <taxon>Hyphomicrobiales</taxon>
        <taxon>Nitrobacteraceae</taxon>
        <taxon>Bradyrhizobium</taxon>
    </lineage>
</organism>
<comment type="pathway">
    <text evidence="1">Bacterial outer membrane biogenesis; LPS O-antigen biosynthesis.</text>
</comment>
<reference evidence="4 5" key="1">
    <citation type="submission" date="2018-06" db="EMBL/GenBank/DDBJ databases">
        <title>Comparative genomics of Bradyrhizobium nodulating Arachidis hypogaea.</title>
        <authorList>
            <person name="Li Y."/>
        </authorList>
    </citation>
    <scope>NUCLEOTIDE SEQUENCE [LARGE SCALE GENOMIC DNA]</scope>
    <source>
        <strain evidence="4 5">CCBAU 051107</strain>
    </source>
</reference>
<evidence type="ECO:0000256" key="1">
    <source>
        <dbReference type="ARBA" id="ARBA00005125"/>
    </source>
</evidence>
<evidence type="ECO:0000256" key="2">
    <source>
        <dbReference type="ARBA" id="ARBA00007637"/>
    </source>
</evidence>
<gene>
    <name evidence="4" type="ORF">WN72_33175</name>
</gene>
<comment type="similarity">
    <text evidence="2">Belongs to the NAD(P)-dependent epimerase/dehydratase family.</text>
</comment>
<dbReference type="Proteomes" id="UP000594015">
    <property type="component" value="Chromosome"/>
</dbReference>